<dbReference type="Pfam" id="PF10708">
    <property type="entry name" value="DUF2510"/>
    <property type="match status" value="1"/>
</dbReference>
<proteinExistence type="predicted"/>
<feature type="region of interest" description="Disordered" evidence="1">
    <location>
        <begin position="33"/>
        <end position="88"/>
    </location>
</feature>
<evidence type="ECO:0000256" key="1">
    <source>
        <dbReference type="SAM" id="MobiDB-lite"/>
    </source>
</evidence>
<comment type="caution">
    <text evidence="3">The sequence shown here is derived from an EMBL/GenBank/DDBJ whole genome shotgun (WGS) entry which is preliminary data.</text>
</comment>
<evidence type="ECO:0000313" key="4">
    <source>
        <dbReference type="Proteomes" id="UP001631993"/>
    </source>
</evidence>
<keyword evidence="4" id="KW-1185">Reference proteome</keyword>
<reference evidence="3 4" key="1">
    <citation type="submission" date="2024-12" db="EMBL/GenBank/DDBJ databases">
        <title>Forecasting of Potato common scab and diversities of Pathogenic streptomyces spp. in china.</title>
        <authorList>
            <person name="Handique U."/>
            <person name="Wu J."/>
        </authorList>
    </citation>
    <scope>NUCLEOTIDE SEQUENCE [LARGE SCALE GENOMIC DNA]</scope>
    <source>
        <strain evidence="3 4">ZRIMU1585</strain>
    </source>
</reference>
<gene>
    <name evidence="3" type="ORF">ACKI1S_29695</name>
</gene>
<accession>A0ABW9IP90</accession>
<name>A0ABW9IP90_STRGJ</name>
<dbReference type="EMBL" id="JBJVNE010000016">
    <property type="protein sequence ID" value="MFM9650311.1"/>
    <property type="molecule type" value="Genomic_DNA"/>
</dbReference>
<feature type="compositionally biased region" description="Low complexity" evidence="1">
    <location>
        <begin position="61"/>
        <end position="87"/>
    </location>
</feature>
<dbReference type="GeneID" id="93760974"/>
<organism evidence="3 4">
    <name type="scientific">Streptomyces galilaeus</name>
    <dbReference type="NCBI Taxonomy" id="33899"/>
    <lineage>
        <taxon>Bacteria</taxon>
        <taxon>Bacillati</taxon>
        <taxon>Actinomycetota</taxon>
        <taxon>Actinomycetes</taxon>
        <taxon>Kitasatosporales</taxon>
        <taxon>Streptomycetaceae</taxon>
        <taxon>Streptomyces</taxon>
    </lineage>
</organism>
<dbReference type="Proteomes" id="UP001631993">
    <property type="component" value="Unassembled WGS sequence"/>
</dbReference>
<dbReference type="InterPro" id="IPR018929">
    <property type="entry name" value="DUF2510"/>
</dbReference>
<protein>
    <submittedName>
        <fullName evidence="3">Phospholipid scramblase-related protein</fullName>
    </submittedName>
</protein>
<dbReference type="RefSeq" id="WP_150473638.1">
    <property type="nucleotide sequence ID" value="NZ_BMVS01000011.1"/>
</dbReference>
<dbReference type="InterPro" id="IPR038595">
    <property type="entry name" value="LOR_sf"/>
</dbReference>
<evidence type="ECO:0000313" key="3">
    <source>
        <dbReference type="EMBL" id="MFM9650311.1"/>
    </source>
</evidence>
<feature type="domain" description="DUF2510" evidence="2">
    <location>
        <begin position="9"/>
        <end position="41"/>
    </location>
</feature>
<feature type="compositionally biased region" description="Low complexity" evidence="1">
    <location>
        <begin position="38"/>
        <end position="53"/>
    </location>
</feature>
<dbReference type="SUPFAM" id="SSF54518">
    <property type="entry name" value="Tubby C-terminal domain-like"/>
    <property type="match status" value="1"/>
</dbReference>
<dbReference type="InterPro" id="IPR005552">
    <property type="entry name" value="Scramblase"/>
</dbReference>
<dbReference type="PANTHER" id="PTHR23248:SF9">
    <property type="entry name" value="PHOSPHOLIPID SCRAMBLASE"/>
    <property type="match status" value="1"/>
</dbReference>
<dbReference type="PANTHER" id="PTHR23248">
    <property type="entry name" value="PHOSPHOLIPID SCRAMBLASE-RELATED"/>
    <property type="match status" value="1"/>
</dbReference>
<evidence type="ECO:0000259" key="2">
    <source>
        <dbReference type="Pfam" id="PF10708"/>
    </source>
</evidence>
<dbReference type="Pfam" id="PF03803">
    <property type="entry name" value="Scramblase"/>
    <property type="match status" value="1"/>
</dbReference>
<dbReference type="Gene3D" id="2.40.160.200">
    <property type="entry name" value="LURP1-related"/>
    <property type="match status" value="1"/>
</dbReference>
<dbReference type="InterPro" id="IPR025659">
    <property type="entry name" value="Tubby-like_C"/>
</dbReference>
<sequence length="293" mass="32211">MTTHSNTPAGWYPDPHGADRTLRYWDGSQWTEHTHAEQQQAQGQPQVPAQQPVQPIPAQPFQPQVPAQPAAGPDPRVQQQVQQQAGVAAGGPGGGTLFSEPVLVVNQKAKLIELTNEYKVMDQQGNQLGSVVQVGQSALRKVLRFVASIDQFMTHKLEIRDAYGQPVLLLTRPRKFLKSRVLVTRPDGQPVGEIAQQNVFGKINFAINADGRQVGAIKAENWRAWNFAIVDHADNEVARITKTWEGLAKTLFTTADNYVLQIHYQLPEPLLSLVVATALTVDTALKQDSRGLG</sequence>